<feature type="signal peptide" evidence="1">
    <location>
        <begin position="1"/>
        <end position="20"/>
    </location>
</feature>
<dbReference type="OrthoDB" id="3886018at2759"/>
<reference evidence="2" key="1">
    <citation type="journal article" date="2020" name="Stud. Mycol.">
        <title>101 Dothideomycetes genomes: a test case for predicting lifestyles and emergence of pathogens.</title>
        <authorList>
            <person name="Haridas S."/>
            <person name="Albert R."/>
            <person name="Binder M."/>
            <person name="Bloem J."/>
            <person name="Labutti K."/>
            <person name="Salamov A."/>
            <person name="Andreopoulos B."/>
            <person name="Baker S."/>
            <person name="Barry K."/>
            <person name="Bills G."/>
            <person name="Bluhm B."/>
            <person name="Cannon C."/>
            <person name="Castanera R."/>
            <person name="Culley D."/>
            <person name="Daum C."/>
            <person name="Ezra D."/>
            <person name="Gonzalez J."/>
            <person name="Henrissat B."/>
            <person name="Kuo A."/>
            <person name="Liang C."/>
            <person name="Lipzen A."/>
            <person name="Lutzoni F."/>
            <person name="Magnuson J."/>
            <person name="Mondo S."/>
            <person name="Nolan M."/>
            <person name="Ohm R."/>
            <person name="Pangilinan J."/>
            <person name="Park H.-J."/>
            <person name="Ramirez L."/>
            <person name="Alfaro M."/>
            <person name="Sun H."/>
            <person name="Tritt A."/>
            <person name="Yoshinaga Y."/>
            <person name="Zwiers L.-H."/>
            <person name="Turgeon B."/>
            <person name="Goodwin S."/>
            <person name="Spatafora J."/>
            <person name="Crous P."/>
            <person name="Grigoriev I."/>
        </authorList>
    </citation>
    <scope>NUCLEOTIDE SEQUENCE</scope>
    <source>
        <strain evidence="2">CBS 130266</strain>
    </source>
</reference>
<gene>
    <name evidence="2" type="ORF">EJ08DRAFT_471811</name>
</gene>
<name>A0A9P4U338_9PEZI</name>
<dbReference type="AlphaFoldDB" id="A0A9P4U338"/>
<sequence length="171" mass="18699">MKANMLLWMLAVHLVPFVRARVVSNGTLDPTDGLKSESERLSTEKRASGRARCIAPYEGELKLRRDGIIQDGVLGANMFLLKRVMVMPTSLVGATMGQFMLDKIGDAAPIVWATGSRETATATLAQLGDQSLSFGVRHIVGCTVMFIISRKGVYVGHYWENLSFDPDVDAP</sequence>
<keyword evidence="1" id="KW-0732">Signal</keyword>
<proteinExistence type="predicted"/>
<accession>A0A9P4U338</accession>
<keyword evidence="3" id="KW-1185">Reference proteome</keyword>
<feature type="chain" id="PRO_5040381310" evidence="1">
    <location>
        <begin position="21"/>
        <end position="171"/>
    </location>
</feature>
<evidence type="ECO:0000256" key="1">
    <source>
        <dbReference type="SAM" id="SignalP"/>
    </source>
</evidence>
<evidence type="ECO:0000313" key="3">
    <source>
        <dbReference type="Proteomes" id="UP000800235"/>
    </source>
</evidence>
<protein>
    <submittedName>
        <fullName evidence="2">Uncharacterized protein</fullName>
    </submittedName>
</protein>
<comment type="caution">
    <text evidence="2">The sequence shown here is derived from an EMBL/GenBank/DDBJ whole genome shotgun (WGS) entry which is preliminary data.</text>
</comment>
<dbReference type="Proteomes" id="UP000800235">
    <property type="component" value="Unassembled WGS sequence"/>
</dbReference>
<dbReference type="EMBL" id="MU007016">
    <property type="protein sequence ID" value="KAF2434572.1"/>
    <property type="molecule type" value="Genomic_DNA"/>
</dbReference>
<organism evidence="2 3">
    <name type="scientific">Tothia fuscella</name>
    <dbReference type="NCBI Taxonomy" id="1048955"/>
    <lineage>
        <taxon>Eukaryota</taxon>
        <taxon>Fungi</taxon>
        <taxon>Dikarya</taxon>
        <taxon>Ascomycota</taxon>
        <taxon>Pezizomycotina</taxon>
        <taxon>Dothideomycetes</taxon>
        <taxon>Pleosporomycetidae</taxon>
        <taxon>Venturiales</taxon>
        <taxon>Cylindrosympodiaceae</taxon>
        <taxon>Tothia</taxon>
    </lineage>
</organism>
<evidence type="ECO:0000313" key="2">
    <source>
        <dbReference type="EMBL" id="KAF2434572.1"/>
    </source>
</evidence>